<feature type="transmembrane region" description="Helical" evidence="9">
    <location>
        <begin position="164"/>
        <end position="183"/>
    </location>
</feature>
<name>A0A250KTL0_9GAMM</name>
<keyword evidence="5" id="KW-0547">Nucleotide-binding</keyword>
<dbReference type="SUPFAM" id="SSF55781">
    <property type="entry name" value="GAF domain-like"/>
    <property type="match status" value="1"/>
</dbReference>
<keyword evidence="3" id="KW-0597">Phosphoprotein</keyword>
<dbReference type="InterPro" id="IPR014265">
    <property type="entry name" value="XrtA/PrsK"/>
</dbReference>
<comment type="catalytic activity">
    <reaction evidence="1">
        <text>ATP + protein L-histidine = ADP + protein N-phospho-L-histidine.</text>
        <dbReference type="EC" id="2.7.13.3"/>
    </reaction>
</comment>
<evidence type="ECO:0000256" key="9">
    <source>
        <dbReference type="SAM" id="Phobius"/>
    </source>
</evidence>
<dbReference type="PRINTS" id="PR00344">
    <property type="entry name" value="BCTRLSENSOR"/>
</dbReference>
<keyword evidence="6 11" id="KW-0418">Kinase</keyword>
<organism evidence="11 12">
    <name type="scientific">Methylocaldum marinum</name>
    <dbReference type="NCBI Taxonomy" id="1432792"/>
    <lineage>
        <taxon>Bacteria</taxon>
        <taxon>Pseudomonadati</taxon>
        <taxon>Pseudomonadota</taxon>
        <taxon>Gammaproteobacteria</taxon>
        <taxon>Methylococcales</taxon>
        <taxon>Methylococcaceae</taxon>
        <taxon>Methylocaldum</taxon>
    </lineage>
</organism>
<feature type="transmembrane region" description="Helical" evidence="9">
    <location>
        <begin position="235"/>
        <end position="255"/>
    </location>
</feature>
<dbReference type="Pfam" id="PF02518">
    <property type="entry name" value="HATPase_c"/>
    <property type="match status" value="1"/>
</dbReference>
<dbReference type="NCBIfam" id="TIGR02916">
    <property type="entry name" value="PEP_his_kin"/>
    <property type="match status" value="1"/>
</dbReference>
<reference evidence="11 12" key="1">
    <citation type="submission" date="2016-12" db="EMBL/GenBank/DDBJ databases">
        <title>Genome sequencing of Methylocaldum marinum.</title>
        <authorList>
            <person name="Takeuchi M."/>
            <person name="Kamagata Y."/>
            <person name="Hiraoka S."/>
            <person name="Oshima K."/>
            <person name="Hattori M."/>
            <person name="Iwasaki W."/>
        </authorList>
    </citation>
    <scope>NUCLEOTIDE SEQUENCE [LARGE SCALE GENOMIC DNA]</scope>
    <source>
        <strain evidence="11 12">S8</strain>
    </source>
</reference>
<dbReference type="GO" id="GO:0004673">
    <property type="term" value="F:protein histidine kinase activity"/>
    <property type="evidence" value="ECO:0007669"/>
    <property type="project" value="UniProtKB-EC"/>
</dbReference>
<sequence>MTVGAVSYLAGFFAYLFLSALLLVSWRGNLIGRSLILASAVTMIWCAVLALQETYLFFSVAFIWSIEIVRTYVWLLFLGKLFSPLKDTGTGPRSTTAKSINRGVHLAVGVQTTYVWISPLLEESFPDVFRPAFQLCGHVLLALIGLVLVEQYFRNIRTDLRWRVKFLCFALGGMFAYDFYLYSDALLFQRINAELWVARGAVSALLPPLFIVSAARNPQWSVDVFVSRQVVFHSVTLLGAGVYLLLMATAGYYIKTYGGEWGAIAQIVFLVGAFLLLALLLFSGQMRAHIRVFLNKNFFNYAYDYREEWLRIITTLSDTGSGLPLEERVIVALGQAVESPSGVLWVRASNGHFVWRASFGEPKLDVPLIDRGDVVVRYMEDKAWIVNLPEMLVMPEAYDGLSWPGWVESASDAWLLVPLFQQKQQMLGLMLLTRPRTPIHWNWEVIDLLKTSGRLAASYLALEDAGRALAEARQFEGFNRLSAFIIHDLKNLIAQLSLVVRNAERHHNNPEFMRDAIKTVDHAVGKMSRLMSQLKNSGSVQSERVIDLGELVGEVLASRKVQAPIPTCDMFRQRILVRANRDRLASSFEHIIQNAQDAAGKNGRVRVRMRLDQNGHAEVEIEDNGQGMDEEFIRTRLFKPFETTKGVTGMGIGAYESREYIRSLGGDLSVRSEPGERTLFCFSIPIVTNSDELALNEVNSA</sequence>
<feature type="transmembrane region" description="Helical" evidence="9">
    <location>
        <begin position="31"/>
        <end position="51"/>
    </location>
</feature>
<keyword evidence="7" id="KW-0067">ATP-binding</keyword>
<accession>A0A250KTL0</accession>
<evidence type="ECO:0000256" key="4">
    <source>
        <dbReference type="ARBA" id="ARBA00022679"/>
    </source>
</evidence>
<feature type="transmembrane region" description="Helical" evidence="9">
    <location>
        <begin position="57"/>
        <end position="78"/>
    </location>
</feature>
<dbReference type="Gene3D" id="3.30.565.10">
    <property type="entry name" value="Histidine kinase-like ATPase, C-terminal domain"/>
    <property type="match status" value="1"/>
</dbReference>
<proteinExistence type="predicted"/>
<keyword evidence="4" id="KW-0808">Transferase</keyword>
<keyword evidence="12" id="KW-1185">Reference proteome</keyword>
<feature type="transmembrane region" description="Helical" evidence="9">
    <location>
        <begin position="261"/>
        <end position="282"/>
    </location>
</feature>
<keyword evidence="9" id="KW-1133">Transmembrane helix</keyword>
<feature type="transmembrane region" description="Helical" evidence="9">
    <location>
        <begin position="6"/>
        <end position="24"/>
    </location>
</feature>
<dbReference type="EC" id="2.7.13.3" evidence="2"/>
<dbReference type="KEGG" id="mmai:sS8_2339"/>
<evidence type="ECO:0000313" key="11">
    <source>
        <dbReference type="EMBL" id="BBA34291.1"/>
    </source>
</evidence>
<dbReference type="InterPro" id="IPR004358">
    <property type="entry name" value="Sig_transdc_His_kin-like_C"/>
</dbReference>
<dbReference type="Proteomes" id="UP000266313">
    <property type="component" value="Chromosome"/>
</dbReference>
<evidence type="ECO:0000256" key="1">
    <source>
        <dbReference type="ARBA" id="ARBA00000085"/>
    </source>
</evidence>
<evidence type="ECO:0000256" key="6">
    <source>
        <dbReference type="ARBA" id="ARBA00022777"/>
    </source>
</evidence>
<dbReference type="GO" id="GO:0000160">
    <property type="term" value="P:phosphorelay signal transduction system"/>
    <property type="evidence" value="ECO:0007669"/>
    <property type="project" value="UniProtKB-KW"/>
</dbReference>
<dbReference type="SMART" id="SM00387">
    <property type="entry name" value="HATPase_c"/>
    <property type="match status" value="1"/>
</dbReference>
<dbReference type="AlphaFoldDB" id="A0A250KTL0"/>
<dbReference type="InterPro" id="IPR036890">
    <property type="entry name" value="HATPase_C_sf"/>
</dbReference>
<dbReference type="SUPFAM" id="SSF55874">
    <property type="entry name" value="ATPase domain of HSP90 chaperone/DNA topoisomerase II/histidine kinase"/>
    <property type="match status" value="1"/>
</dbReference>
<evidence type="ECO:0000256" key="8">
    <source>
        <dbReference type="ARBA" id="ARBA00023012"/>
    </source>
</evidence>
<dbReference type="RefSeq" id="WP_119629728.1">
    <property type="nucleotide sequence ID" value="NZ_AP017928.1"/>
</dbReference>
<evidence type="ECO:0000256" key="3">
    <source>
        <dbReference type="ARBA" id="ARBA00022553"/>
    </source>
</evidence>
<dbReference type="InterPro" id="IPR005467">
    <property type="entry name" value="His_kinase_dom"/>
</dbReference>
<feature type="transmembrane region" description="Helical" evidence="9">
    <location>
        <begin position="99"/>
        <end position="117"/>
    </location>
</feature>
<evidence type="ECO:0000256" key="7">
    <source>
        <dbReference type="ARBA" id="ARBA00022840"/>
    </source>
</evidence>
<dbReference type="OrthoDB" id="9785691at2"/>
<dbReference type="GO" id="GO:0005524">
    <property type="term" value="F:ATP binding"/>
    <property type="evidence" value="ECO:0007669"/>
    <property type="project" value="UniProtKB-KW"/>
</dbReference>
<dbReference type="InterPro" id="IPR003594">
    <property type="entry name" value="HATPase_dom"/>
</dbReference>
<protein>
    <recommendedName>
        <fullName evidence="2">histidine kinase</fullName>
        <ecNumber evidence="2">2.7.13.3</ecNumber>
    </recommendedName>
</protein>
<feature type="domain" description="Histidine kinase" evidence="10">
    <location>
        <begin position="484"/>
        <end position="688"/>
    </location>
</feature>
<dbReference type="EMBL" id="AP017928">
    <property type="protein sequence ID" value="BBA34291.1"/>
    <property type="molecule type" value="Genomic_DNA"/>
</dbReference>
<evidence type="ECO:0000256" key="2">
    <source>
        <dbReference type="ARBA" id="ARBA00012438"/>
    </source>
</evidence>
<keyword evidence="8" id="KW-0902">Two-component regulatory system</keyword>
<evidence type="ECO:0000259" key="10">
    <source>
        <dbReference type="PROSITE" id="PS50109"/>
    </source>
</evidence>
<evidence type="ECO:0000256" key="5">
    <source>
        <dbReference type="ARBA" id="ARBA00022741"/>
    </source>
</evidence>
<evidence type="ECO:0000313" key="12">
    <source>
        <dbReference type="Proteomes" id="UP000266313"/>
    </source>
</evidence>
<keyword evidence="9" id="KW-0472">Membrane</keyword>
<dbReference type="PANTHER" id="PTHR43065:SF10">
    <property type="entry name" value="PEROXIDE STRESS-ACTIVATED HISTIDINE KINASE MAK3"/>
    <property type="match status" value="1"/>
</dbReference>
<dbReference type="PROSITE" id="PS50109">
    <property type="entry name" value="HIS_KIN"/>
    <property type="match status" value="1"/>
</dbReference>
<gene>
    <name evidence="11" type="ORF">sS8_2339</name>
</gene>
<feature type="transmembrane region" description="Helical" evidence="9">
    <location>
        <begin position="132"/>
        <end position="152"/>
    </location>
</feature>
<dbReference type="PANTHER" id="PTHR43065">
    <property type="entry name" value="SENSOR HISTIDINE KINASE"/>
    <property type="match status" value="1"/>
</dbReference>
<keyword evidence="9" id="KW-0812">Transmembrane</keyword>